<gene>
    <name evidence="1" type="ORF">BAU06_06405</name>
</gene>
<accession>A0ABM6CPR1</accession>
<protein>
    <recommendedName>
        <fullName evidence="3">Lipoprotein</fullName>
    </recommendedName>
</protein>
<organism evidence="1 2">
    <name type="scientific">Bordetella bronchialis</name>
    <dbReference type="NCBI Taxonomy" id="463025"/>
    <lineage>
        <taxon>Bacteria</taxon>
        <taxon>Pseudomonadati</taxon>
        <taxon>Pseudomonadota</taxon>
        <taxon>Betaproteobacteria</taxon>
        <taxon>Burkholderiales</taxon>
        <taxon>Alcaligenaceae</taxon>
        <taxon>Bordetella</taxon>
    </lineage>
</organism>
<keyword evidence="2" id="KW-1185">Reference proteome</keyword>
<evidence type="ECO:0008006" key="3">
    <source>
        <dbReference type="Google" id="ProtNLM"/>
    </source>
</evidence>
<reference evidence="1 2" key="1">
    <citation type="submission" date="2016-06" db="EMBL/GenBank/DDBJ databases">
        <title>Complete genome sequences of Bordetella bronchialis and Bordetella flabilis.</title>
        <authorList>
            <person name="LiPuma J.J."/>
            <person name="Spilker T."/>
        </authorList>
    </citation>
    <scope>NUCLEOTIDE SEQUENCE [LARGE SCALE GENOMIC DNA]</scope>
    <source>
        <strain evidence="1 2">AU3182</strain>
    </source>
</reference>
<evidence type="ECO:0000313" key="2">
    <source>
        <dbReference type="Proteomes" id="UP000091897"/>
    </source>
</evidence>
<dbReference type="PROSITE" id="PS51257">
    <property type="entry name" value="PROKAR_LIPOPROTEIN"/>
    <property type="match status" value="1"/>
</dbReference>
<dbReference type="EMBL" id="CP016170">
    <property type="protein sequence ID" value="ANN65975.1"/>
    <property type="molecule type" value="Genomic_DNA"/>
</dbReference>
<name>A0ABM6CPR1_9BORD</name>
<sequence length="154" mass="17111">MPRQPMTQSTRILILATALLAGCATPQERLARGLRTLHGQHLEAAIQRLGVPVGEENVAGMRILVWSTNETRTDTVTQTTRASAGLFKGDKLKDIDASFSVQTPIVVHVHCTIRLRIGKDDIILGSDYNGDLWTCRRYIHALNPDDWINRLEVG</sequence>
<proteinExistence type="predicted"/>
<evidence type="ECO:0000313" key="1">
    <source>
        <dbReference type="EMBL" id="ANN65975.1"/>
    </source>
</evidence>
<dbReference type="Proteomes" id="UP000091897">
    <property type="component" value="Chromosome"/>
</dbReference>